<dbReference type="EMBL" id="JADCUA010000032">
    <property type="protein sequence ID" value="KAH9830363.1"/>
    <property type="molecule type" value="Genomic_DNA"/>
</dbReference>
<evidence type="ECO:0000313" key="1">
    <source>
        <dbReference type="EMBL" id="KAH9830363.1"/>
    </source>
</evidence>
<proteinExistence type="predicted"/>
<organism evidence="1 2">
    <name type="scientific">Rhodofomes roseus</name>
    <dbReference type="NCBI Taxonomy" id="34475"/>
    <lineage>
        <taxon>Eukaryota</taxon>
        <taxon>Fungi</taxon>
        <taxon>Dikarya</taxon>
        <taxon>Basidiomycota</taxon>
        <taxon>Agaricomycotina</taxon>
        <taxon>Agaricomycetes</taxon>
        <taxon>Polyporales</taxon>
        <taxon>Rhodofomes</taxon>
    </lineage>
</organism>
<name>A0ABQ8K135_9APHY</name>
<evidence type="ECO:0000313" key="2">
    <source>
        <dbReference type="Proteomes" id="UP000814176"/>
    </source>
</evidence>
<accession>A0ABQ8K135</accession>
<dbReference type="GeneID" id="71998889"/>
<gene>
    <name evidence="1" type="ORF">C8Q71DRAFT_376565</name>
</gene>
<protein>
    <submittedName>
        <fullName evidence="1">Uncharacterized protein</fullName>
    </submittedName>
</protein>
<keyword evidence="2" id="KW-1185">Reference proteome</keyword>
<sequence length="164" mass="18023">MPRLLSCSHSARSRTISPPLALLPLRTSPLLLTVLRTPCQLSGMVSCCKSHSRTEAHHRCTSCEYQKPLFLENKVNQKGEQSSLKSPLLREGTHGPCMSQSSRCPDISCSGDEELGLRTIKDGQGHLHPTLVDNGTRDLIPNIDVGDWATKAGGLRTRREPLDE</sequence>
<reference evidence="1 2" key="1">
    <citation type="journal article" date="2021" name="Environ. Microbiol.">
        <title>Gene family expansions and transcriptome signatures uncover fungal adaptations to wood decay.</title>
        <authorList>
            <person name="Hage H."/>
            <person name="Miyauchi S."/>
            <person name="Viragh M."/>
            <person name="Drula E."/>
            <person name="Min B."/>
            <person name="Chaduli D."/>
            <person name="Navarro D."/>
            <person name="Favel A."/>
            <person name="Norest M."/>
            <person name="Lesage-Meessen L."/>
            <person name="Balint B."/>
            <person name="Merenyi Z."/>
            <person name="de Eugenio L."/>
            <person name="Morin E."/>
            <person name="Martinez A.T."/>
            <person name="Baldrian P."/>
            <person name="Stursova M."/>
            <person name="Martinez M.J."/>
            <person name="Novotny C."/>
            <person name="Magnuson J.K."/>
            <person name="Spatafora J.W."/>
            <person name="Maurice S."/>
            <person name="Pangilinan J."/>
            <person name="Andreopoulos W."/>
            <person name="LaButti K."/>
            <person name="Hundley H."/>
            <person name="Na H."/>
            <person name="Kuo A."/>
            <person name="Barry K."/>
            <person name="Lipzen A."/>
            <person name="Henrissat B."/>
            <person name="Riley R."/>
            <person name="Ahrendt S."/>
            <person name="Nagy L.G."/>
            <person name="Grigoriev I.V."/>
            <person name="Martin F."/>
            <person name="Rosso M.N."/>
        </authorList>
    </citation>
    <scope>NUCLEOTIDE SEQUENCE [LARGE SCALE GENOMIC DNA]</scope>
    <source>
        <strain evidence="1 2">CIRM-BRFM 1785</strain>
    </source>
</reference>
<comment type="caution">
    <text evidence="1">The sequence shown here is derived from an EMBL/GenBank/DDBJ whole genome shotgun (WGS) entry which is preliminary data.</text>
</comment>
<dbReference type="Proteomes" id="UP000814176">
    <property type="component" value="Unassembled WGS sequence"/>
</dbReference>
<dbReference type="RefSeq" id="XP_047773685.1">
    <property type="nucleotide sequence ID" value="XM_047918157.1"/>
</dbReference>